<reference evidence="2" key="1">
    <citation type="journal article" date="2022" name="Mol. Ecol. Resour.">
        <title>The genomes of chicory, endive, great burdock and yacon provide insights into Asteraceae palaeo-polyploidization history and plant inulin production.</title>
        <authorList>
            <person name="Fan W."/>
            <person name="Wang S."/>
            <person name="Wang H."/>
            <person name="Wang A."/>
            <person name="Jiang F."/>
            <person name="Liu H."/>
            <person name="Zhao H."/>
            <person name="Xu D."/>
            <person name="Zhang Y."/>
        </authorList>
    </citation>
    <scope>NUCLEOTIDE SEQUENCE [LARGE SCALE GENOMIC DNA]</scope>
    <source>
        <strain evidence="2">cv. Yunnan</strain>
    </source>
</reference>
<protein>
    <submittedName>
        <fullName evidence="1">Uncharacterized protein</fullName>
    </submittedName>
</protein>
<dbReference type="Proteomes" id="UP001056120">
    <property type="component" value="Linkage Group LG15"/>
</dbReference>
<comment type="caution">
    <text evidence="1">The sequence shown here is derived from an EMBL/GenBank/DDBJ whole genome shotgun (WGS) entry which is preliminary data.</text>
</comment>
<gene>
    <name evidence="1" type="ORF">L1987_46161</name>
</gene>
<name>A0ACB9G0N6_9ASTR</name>
<sequence length="148" mass="16936">MDVEVLKNSIQREIVKLSKDMENLIKEGIEQHPNDDGFKTLMAEREAKHNNKPTMQTGETSDKVEHTTEINDNNIKVGFDLSRYNITCSMMEELEPCLNGSVKSVREPEKKSSNTEELIPANFDLNITQMTPIRQAGYSFNMEEREIA</sequence>
<organism evidence="1 2">
    <name type="scientific">Smallanthus sonchifolius</name>
    <dbReference type="NCBI Taxonomy" id="185202"/>
    <lineage>
        <taxon>Eukaryota</taxon>
        <taxon>Viridiplantae</taxon>
        <taxon>Streptophyta</taxon>
        <taxon>Embryophyta</taxon>
        <taxon>Tracheophyta</taxon>
        <taxon>Spermatophyta</taxon>
        <taxon>Magnoliopsida</taxon>
        <taxon>eudicotyledons</taxon>
        <taxon>Gunneridae</taxon>
        <taxon>Pentapetalae</taxon>
        <taxon>asterids</taxon>
        <taxon>campanulids</taxon>
        <taxon>Asterales</taxon>
        <taxon>Asteraceae</taxon>
        <taxon>Asteroideae</taxon>
        <taxon>Heliantheae alliance</taxon>
        <taxon>Millerieae</taxon>
        <taxon>Smallanthus</taxon>
    </lineage>
</organism>
<evidence type="ECO:0000313" key="2">
    <source>
        <dbReference type="Proteomes" id="UP001056120"/>
    </source>
</evidence>
<accession>A0ACB9G0N6</accession>
<proteinExistence type="predicted"/>
<evidence type="ECO:0000313" key="1">
    <source>
        <dbReference type="EMBL" id="KAI3776382.1"/>
    </source>
</evidence>
<reference evidence="1 2" key="2">
    <citation type="journal article" date="2022" name="Mol. Ecol. Resour.">
        <title>The genomes of chicory, endive, great burdock and yacon provide insights into Asteraceae paleo-polyploidization history and plant inulin production.</title>
        <authorList>
            <person name="Fan W."/>
            <person name="Wang S."/>
            <person name="Wang H."/>
            <person name="Wang A."/>
            <person name="Jiang F."/>
            <person name="Liu H."/>
            <person name="Zhao H."/>
            <person name="Xu D."/>
            <person name="Zhang Y."/>
        </authorList>
    </citation>
    <scope>NUCLEOTIDE SEQUENCE [LARGE SCALE GENOMIC DNA]</scope>
    <source>
        <strain evidence="2">cv. Yunnan</strain>
        <tissue evidence="1">Leaves</tissue>
    </source>
</reference>
<dbReference type="EMBL" id="CM042032">
    <property type="protein sequence ID" value="KAI3776382.1"/>
    <property type="molecule type" value="Genomic_DNA"/>
</dbReference>
<keyword evidence="2" id="KW-1185">Reference proteome</keyword>